<sequence>MASPVRLPVFLKRKTTAPRPSAKPTRLPPLPKLPRPLLNKFQPEIFEKGGLWPPFLFAKRITTHNIRHNSARFAQDCYCDTLLLFQFLDETQQQVHMTAKLRTVQRNSRNERAAYTL</sequence>
<reference evidence="2 3" key="1">
    <citation type="submission" date="2019-06" db="EMBL/GenBank/DDBJ databases">
        <title>Ochrobactrum cricket sp.nov., isolated from the insect Teleogryllus occipitalis living in deserted cropland.</title>
        <authorList>
            <person name="Hu M."/>
        </authorList>
    </citation>
    <scope>NUCLEOTIDE SEQUENCE [LARGE SCALE GENOMIC DNA]</scope>
    <source>
        <strain evidence="2 3">LCB8</strain>
    </source>
</reference>
<dbReference type="Proteomes" id="UP000312784">
    <property type="component" value="Unassembled WGS sequence"/>
</dbReference>
<keyword evidence="3" id="KW-1185">Reference proteome</keyword>
<organism evidence="2 3">
    <name type="scientific">Ochrobactrum teleogrylli</name>
    <dbReference type="NCBI Taxonomy" id="2479765"/>
    <lineage>
        <taxon>Bacteria</taxon>
        <taxon>Pseudomonadati</taxon>
        <taxon>Pseudomonadota</taxon>
        <taxon>Alphaproteobacteria</taxon>
        <taxon>Hyphomicrobiales</taxon>
        <taxon>Brucellaceae</taxon>
        <taxon>Brucella/Ochrobactrum group</taxon>
        <taxon>Ochrobactrum</taxon>
    </lineage>
</organism>
<proteinExistence type="predicted"/>
<name>A0ABY2XZD8_9HYPH</name>
<protein>
    <submittedName>
        <fullName evidence="2">Uncharacterized protein</fullName>
    </submittedName>
</protein>
<dbReference type="EMBL" id="VEWL01000016">
    <property type="protein sequence ID" value="TNV10806.1"/>
    <property type="molecule type" value="Genomic_DNA"/>
</dbReference>
<feature type="region of interest" description="Disordered" evidence="1">
    <location>
        <begin position="1"/>
        <end position="35"/>
    </location>
</feature>
<evidence type="ECO:0000313" key="2">
    <source>
        <dbReference type="EMBL" id="TNV10806.1"/>
    </source>
</evidence>
<comment type="caution">
    <text evidence="2">The sequence shown here is derived from an EMBL/GenBank/DDBJ whole genome shotgun (WGS) entry which is preliminary data.</text>
</comment>
<evidence type="ECO:0000256" key="1">
    <source>
        <dbReference type="SAM" id="MobiDB-lite"/>
    </source>
</evidence>
<gene>
    <name evidence="2" type="ORF">FIC94_19485</name>
</gene>
<evidence type="ECO:0000313" key="3">
    <source>
        <dbReference type="Proteomes" id="UP000312784"/>
    </source>
</evidence>
<accession>A0ABY2XZD8</accession>